<sequence>MIAIRYDRLIFFPLAITAVIFCIISDSSILHQWITAERKMSIDLGGGKCQWTPPDYEGIEGVTFQKTLIAGFPSGDKRLTFVQMEALTGLPAKDEWDFQHLGMSNHPFIKANYPHHEGIWGWGDAADQVVMVVRNIKRAMVEYHDILWDIGYAKTWEEAFQLIPNLYAERPPVEDFLAWRDERVFDEIKWYGWFIDYYMEGGLMRDMFTNKITTPKHWYMLMMPTLS</sequence>
<name>A0A7S4RG31_9STRA</name>
<keyword evidence="1" id="KW-1133">Transmembrane helix</keyword>
<protein>
    <submittedName>
        <fullName evidence="2">Uncharacterized protein</fullName>
    </submittedName>
</protein>
<reference evidence="2" key="1">
    <citation type="submission" date="2021-01" db="EMBL/GenBank/DDBJ databases">
        <authorList>
            <person name="Corre E."/>
            <person name="Pelletier E."/>
            <person name="Niang G."/>
            <person name="Scheremetjew M."/>
            <person name="Finn R."/>
            <person name="Kale V."/>
            <person name="Holt S."/>
            <person name="Cochrane G."/>
            <person name="Meng A."/>
            <person name="Brown T."/>
            <person name="Cohen L."/>
        </authorList>
    </citation>
    <scope>NUCLEOTIDE SEQUENCE</scope>
    <source>
        <strain evidence="2">GSO104</strain>
    </source>
</reference>
<dbReference type="AlphaFoldDB" id="A0A7S4RG31"/>
<proteinExistence type="predicted"/>
<feature type="transmembrane region" description="Helical" evidence="1">
    <location>
        <begin position="9"/>
        <end position="34"/>
    </location>
</feature>
<gene>
    <name evidence="2" type="ORF">DBRI00130_LOCUS17307</name>
</gene>
<dbReference type="EMBL" id="HBNS01021856">
    <property type="protein sequence ID" value="CAE4611842.1"/>
    <property type="molecule type" value="Transcribed_RNA"/>
</dbReference>
<keyword evidence="1" id="KW-0472">Membrane</keyword>
<evidence type="ECO:0000256" key="1">
    <source>
        <dbReference type="SAM" id="Phobius"/>
    </source>
</evidence>
<accession>A0A7S4RG31</accession>
<evidence type="ECO:0000313" key="2">
    <source>
        <dbReference type="EMBL" id="CAE4611842.1"/>
    </source>
</evidence>
<keyword evidence="1" id="KW-0812">Transmembrane</keyword>
<organism evidence="2">
    <name type="scientific">Ditylum brightwellii</name>
    <dbReference type="NCBI Taxonomy" id="49249"/>
    <lineage>
        <taxon>Eukaryota</taxon>
        <taxon>Sar</taxon>
        <taxon>Stramenopiles</taxon>
        <taxon>Ochrophyta</taxon>
        <taxon>Bacillariophyta</taxon>
        <taxon>Mediophyceae</taxon>
        <taxon>Lithodesmiophycidae</taxon>
        <taxon>Lithodesmiales</taxon>
        <taxon>Lithodesmiaceae</taxon>
        <taxon>Ditylum</taxon>
    </lineage>
</organism>